<name>A0A1F5ZBK4_9BACT</name>
<comment type="caution">
    <text evidence="2">The sequence shown here is derived from an EMBL/GenBank/DDBJ whole genome shotgun (WGS) entry which is preliminary data.</text>
</comment>
<protein>
    <recommendedName>
        <fullName evidence="4">Non-canonical purine NTP pyrophosphatase</fullName>
    </recommendedName>
</protein>
<evidence type="ECO:0000256" key="1">
    <source>
        <dbReference type="ARBA" id="ARBA00022801"/>
    </source>
</evidence>
<proteinExistence type="predicted"/>
<dbReference type="AlphaFoldDB" id="A0A1F5ZBK4"/>
<evidence type="ECO:0000313" key="3">
    <source>
        <dbReference type="Proteomes" id="UP000176854"/>
    </source>
</evidence>
<gene>
    <name evidence="2" type="ORF">A2154_05100</name>
</gene>
<dbReference type="Proteomes" id="UP000176854">
    <property type="component" value="Unassembled WGS sequence"/>
</dbReference>
<dbReference type="InterPro" id="IPR029001">
    <property type="entry name" value="ITPase-like_fam"/>
</dbReference>
<dbReference type="InterPro" id="IPR002637">
    <property type="entry name" value="RdgB/HAM1"/>
</dbReference>
<dbReference type="CDD" id="cd00515">
    <property type="entry name" value="HAM1"/>
    <property type="match status" value="1"/>
</dbReference>
<evidence type="ECO:0000313" key="2">
    <source>
        <dbReference type="EMBL" id="OGG09866.1"/>
    </source>
</evidence>
<evidence type="ECO:0008006" key="4">
    <source>
        <dbReference type="Google" id="ProtNLM"/>
    </source>
</evidence>
<dbReference type="SUPFAM" id="SSF52972">
    <property type="entry name" value="ITPase-like"/>
    <property type="match status" value="1"/>
</dbReference>
<dbReference type="GO" id="GO:0047429">
    <property type="term" value="F:nucleoside triphosphate diphosphatase activity"/>
    <property type="evidence" value="ECO:0007669"/>
    <property type="project" value="InterPro"/>
</dbReference>
<sequence length="204" mass="22834">MKKLLIATTNPGKLAEIRLFLKDLKLDLPGLKDVYISGHSAENGQTFEQNAVIKAKFYCQKSGLPTLADDGGFEIDALAGEPGVKSHRWINQKREDTDGEIITYIFKRMNGIKNRAAGLRAVIAFYTPEGHVATATDSVRGVVADEPSGKLTPGFPYRSVLFLPEIGKYYDHGQLTVRETQKYNHRQKILAKLKPIIRDYFQLP</sequence>
<reference evidence="2 3" key="1">
    <citation type="journal article" date="2016" name="Nat. Commun.">
        <title>Thousands of microbial genomes shed light on interconnected biogeochemical processes in an aquifer system.</title>
        <authorList>
            <person name="Anantharaman K."/>
            <person name="Brown C.T."/>
            <person name="Hug L.A."/>
            <person name="Sharon I."/>
            <person name="Castelle C.J."/>
            <person name="Probst A.J."/>
            <person name="Thomas B.C."/>
            <person name="Singh A."/>
            <person name="Wilkins M.J."/>
            <person name="Karaoz U."/>
            <person name="Brodie E.L."/>
            <person name="Williams K.H."/>
            <person name="Hubbard S.S."/>
            <person name="Banfield J.F."/>
        </authorList>
    </citation>
    <scope>NUCLEOTIDE SEQUENCE [LARGE SCALE GENOMIC DNA]</scope>
</reference>
<dbReference type="Gene3D" id="3.90.950.10">
    <property type="match status" value="1"/>
</dbReference>
<dbReference type="GO" id="GO:0009143">
    <property type="term" value="P:nucleoside triphosphate catabolic process"/>
    <property type="evidence" value="ECO:0007669"/>
    <property type="project" value="InterPro"/>
</dbReference>
<organism evidence="2 3">
    <name type="scientific">Candidatus Gottesmanbacteria bacterium RBG_16_43_7</name>
    <dbReference type="NCBI Taxonomy" id="1798373"/>
    <lineage>
        <taxon>Bacteria</taxon>
        <taxon>Candidatus Gottesmaniibacteriota</taxon>
    </lineage>
</organism>
<dbReference type="STRING" id="1798373.A2154_05100"/>
<dbReference type="EMBL" id="MFJC01000012">
    <property type="protein sequence ID" value="OGG09866.1"/>
    <property type="molecule type" value="Genomic_DNA"/>
</dbReference>
<dbReference type="Pfam" id="PF01725">
    <property type="entry name" value="Ham1p_like"/>
    <property type="match status" value="1"/>
</dbReference>
<keyword evidence="1" id="KW-0378">Hydrolase</keyword>
<accession>A0A1F5ZBK4</accession>